<organism evidence="1 2">
    <name type="scientific">Acinetobacter lactucae</name>
    <dbReference type="NCBI Taxonomy" id="1785128"/>
    <lineage>
        <taxon>Bacteria</taxon>
        <taxon>Pseudomonadati</taxon>
        <taxon>Pseudomonadota</taxon>
        <taxon>Gammaproteobacteria</taxon>
        <taxon>Moraxellales</taxon>
        <taxon>Moraxellaceae</taxon>
        <taxon>Acinetobacter</taxon>
        <taxon>Acinetobacter calcoaceticus/baumannii complex</taxon>
    </lineage>
</organism>
<accession>A0A429K6L0</accession>
<sequence length="110" mass="12583">MAHQILLPSIIQHYFESDRQTAEAVVACFTEHGVVRDEGHEYIGHRAILSWKQQASTQYEYYAEPLSIEMQNGKHVVLARVEGNFPGSPINLHYAFQLTDEKIEVLEITV</sequence>
<protein>
    <submittedName>
        <fullName evidence="1">Nuclear transport factor 2 family protein</fullName>
    </submittedName>
</protein>
<dbReference type="EMBL" id="RFES01000002">
    <property type="protein sequence ID" value="RSO59648.1"/>
    <property type="molecule type" value="Genomic_DNA"/>
</dbReference>
<proteinExistence type="predicted"/>
<dbReference type="Proteomes" id="UP000276905">
    <property type="component" value="Unassembled WGS sequence"/>
</dbReference>
<dbReference type="Gene3D" id="3.10.450.50">
    <property type="match status" value="1"/>
</dbReference>
<gene>
    <name evidence="1" type="ORF">EA756_04205</name>
</gene>
<dbReference type="RefSeq" id="WP_125698125.1">
    <property type="nucleotide sequence ID" value="NZ_RFES01000002.1"/>
</dbReference>
<reference evidence="1 2" key="1">
    <citation type="submission" date="2018-10" db="EMBL/GenBank/DDBJ databases">
        <title>GWAS and RNA-Seq identify cryptic mechanisms of antimicrobial resistance in Acinetobacter baumannii.</title>
        <authorList>
            <person name="Sahl J.W."/>
        </authorList>
    </citation>
    <scope>NUCLEOTIDE SEQUENCE [LARGE SCALE GENOMIC DNA]</scope>
    <source>
        <strain evidence="1 2">TG41018</strain>
    </source>
</reference>
<evidence type="ECO:0000313" key="2">
    <source>
        <dbReference type="Proteomes" id="UP000276905"/>
    </source>
</evidence>
<dbReference type="SUPFAM" id="SSF54427">
    <property type="entry name" value="NTF2-like"/>
    <property type="match status" value="1"/>
</dbReference>
<comment type="caution">
    <text evidence="1">The sequence shown here is derived from an EMBL/GenBank/DDBJ whole genome shotgun (WGS) entry which is preliminary data.</text>
</comment>
<dbReference type="InterPro" id="IPR032710">
    <property type="entry name" value="NTF2-like_dom_sf"/>
</dbReference>
<dbReference type="AlphaFoldDB" id="A0A429K6L0"/>
<evidence type="ECO:0000313" key="1">
    <source>
        <dbReference type="EMBL" id="RSO59648.1"/>
    </source>
</evidence>
<name>A0A429K6L0_9GAMM</name>